<keyword evidence="2" id="KW-0732">Signal</keyword>
<evidence type="ECO:0000256" key="2">
    <source>
        <dbReference type="SAM" id="SignalP"/>
    </source>
</evidence>
<evidence type="ECO:0000313" key="3">
    <source>
        <dbReference type="EMBL" id="VIO69572.1"/>
    </source>
</evidence>
<feature type="compositionally biased region" description="Pro residues" evidence="1">
    <location>
        <begin position="25"/>
        <end position="40"/>
    </location>
</feature>
<organism evidence="3 4">
    <name type="scientific">Bradyrhizobium ivorense</name>
    <dbReference type="NCBI Taxonomy" id="2511166"/>
    <lineage>
        <taxon>Bacteria</taxon>
        <taxon>Pseudomonadati</taxon>
        <taxon>Pseudomonadota</taxon>
        <taxon>Alphaproteobacteria</taxon>
        <taxon>Hyphomicrobiales</taxon>
        <taxon>Nitrobacteraceae</taxon>
        <taxon>Bradyrhizobium</taxon>
    </lineage>
</organism>
<sequence length="121" mass="12035">MQITRTLALSCALMTLPVLAVAQAPPTPATPPAQTAPPSPTRAANCAPMQQPPQPGTKAPDGTTTGQSGQSLGDKLAKSDGVLCPPAGVDPEMRAPTPEGGTTPVIPPPGSPGGDQSIRPK</sequence>
<accession>A0A508T2S4</accession>
<evidence type="ECO:0000313" key="4">
    <source>
        <dbReference type="Proteomes" id="UP000328092"/>
    </source>
</evidence>
<keyword evidence="4" id="KW-1185">Reference proteome</keyword>
<dbReference type="OrthoDB" id="8256100at2"/>
<feature type="region of interest" description="Disordered" evidence="1">
    <location>
        <begin position="23"/>
        <end position="121"/>
    </location>
</feature>
<dbReference type="EMBL" id="CAADFC020000009">
    <property type="protein sequence ID" value="VIO69572.1"/>
    <property type="molecule type" value="Genomic_DNA"/>
</dbReference>
<name>A0A508T2S4_9BRAD</name>
<gene>
    <name evidence="3" type="ORF">CI1B_27790</name>
</gene>
<feature type="signal peptide" evidence="2">
    <location>
        <begin position="1"/>
        <end position="22"/>
    </location>
</feature>
<feature type="compositionally biased region" description="Low complexity" evidence="1">
    <location>
        <begin position="62"/>
        <end position="71"/>
    </location>
</feature>
<comment type="caution">
    <text evidence="3">The sequence shown here is derived from an EMBL/GenBank/DDBJ whole genome shotgun (WGS) entry which is preliminary data.</text>
</comment>
<dbReference type="RefSeq" id="WP_139482255.1">
    <property type="nucleotide sequence ID" value="NZ_CAADFB020000019.1"/>
</dbReference>
<proteinExistence type="predicted"/>
<reference evidence="3" key="1">
    <citation type="submission" date="2019-02" db="EMBL/GenBank/DDBJ databases">
        <authorList>
            <person name="Pothier F.J."/>
        </authorList>
    </citation>
    <scope>NUCLEOTIDE SEQUENCE</scope>
    <source>
        <strain evidence="3">CI-1B</strain>
    </source>
</reference>
<protein>
    <submittedName>
        <fullName evidence="3">Uncharacterized protein</fullName>
    </submittedName>
</protein>
<dbReference type="AlphaFoldDB" id="A0A508T2S4"/>
<evidence type="ECO:0000256" key="1">
    <source>
        <dbReference type="SAM" id="MobiDB-lite"/>
    </source>
</evidence>
<feature type="chain" id="PRO_5021265740" evidence="2">
    <location>
        <begin position="23"/>
        <end position="121"/>
    </location>
</feature>
<dbReference type="Proteomes" id="UP000328092">
    <property type="component" value="Unassembled WGS sequence"/>
</dbReference>